<evidence type="ECO:0000313" key="2">
    <source>
        <dbReference type="EMBL" id="GEQ99221.1"/>
    </source>
</evidence>
<accession>A0A5A7MTE1</accession>
<proteinExistence type="predicted"/>
<protein>
    <recommendedName>
        <fullName evidence="1">Helix-turn-helix domain-containing protein</fullName>
    </recommendedName>
</protein>
<dbReference type="InterPro" id="IPR009061">
    <property type="entry name" value="DNA-bd_dom_put_sf"/>
</dbReference>
<dbReference type="AlphaFoldDB" id="A0A5A7MTE1"/>
<dbReference type="RefSeq" id="WP_210431985.1">
    <property type="nucleotide sequence ID" value="NZ_BKCL01000014.1"/>
</dbReference>
<reference evidence="2 3" key="1">
    <citation type="submission" date="2019-09" db="EMBL/GenBank/DDBJ databases">
        <title>NBRP : Genome information of microbial organism related human and environment.</title>
        <authorList>
            <person name="Hattori M."/>
            <person name="Oshima K."/>
            <person name="Inaba H."/>
            <person name="Suda W."/>
            <person name="Sakamoto M."/>
            <person name="Iino T."/>
            <person name="Kitahara M."/>
            <person name="Oshida Y."/>
            <person name="Iida T."/>
            <person name="Kudo T."/>
            <person name="Itoh T."/>
            <person name="Ohkuma M."/>
        </authorList>
    </citation>
    <scope>NUCLEOTIDE SEQUENCE [LARGE SCALE GENOMIC DNA]</scope>
    <source>
        <strain evidence="2 3">Hi-2</strain>
    </source>
</reference>
<sequence length="71" mass="8081">MSLNDTEHNSPRYLSTKQAAMYVGLSPCTLNRMRVTGEGPRYAKAGRRVVYDRADLDAWIDERKRSFTGEA</sequence>
<evidence type="ECO:0000259" key="1">
    <source>
        <dbReference type="Pfam" id="PF12728"/>
    </source>
</evidence>
<name>A0A5A7MTE1_9PROT</name>
<dbReference type="Pfam" id="PF12728">
    <property type="entry name" value="HTH_17"/>
    <property type="match status" value="1"/>
</dbReference>
<comment type="caution">
    <text evidence="2">The sequence shown here is derived from an EMBL/GenBank/DDBJ whole genome shotgun (WGS) entry which is preliminary data.</text>
</comment>
<organism evidence="2 3">
    <name type="scientific">Iodidimonas gelatinilytica</name>
    <dbReference type="NCBI Taxonomy" id="1236966"/>
    <lineage>
        <taxon>Bacteria</taxon>
        <taxon>Pseudomonadati</taxon>
        <taxon>Pseudomonadota</taxon>
        <taxon>Alphaproteobacteria</taxon>
        <taxon>Iodidimonadales</taxon>
        <taxon>Iodidimonadaceae</taxon>
        <taxon>Iodidimonas</taxon>
    </lineage>
</organism>
<evidence type="ECO:0000313" key="3">
    <source>
        <dbReference type="Proteomes" id="UP000322084"/>
    </source>
</evidence>
<dbReference type="SUPFAM" id="SSF46955">
    <property type="entry name" value="Putative DNA-binding domain"/>
    <property type="match status" value="1"/>
</dbReference>
<dbReference type="Proteomes" id="UP000322084">
    <property type="component" value="Unassembled WGS sequence"/>
</dbReference>
<gene>
    <name evidence="2" type="ORF">JCM17844_28580</name>
</gene>
<dbReference type="InterPro" id="IPR041657">
    <property type="entry name" value="HTH_17"/>
</dbReference>
<dbReference type="EMBL" id="BKCL01000014">
    <property type="protein sequence ID" value="GEQ99221.1"/>
    <property type="molecule type" value="Genomic_DNA"/>
</dbReference>
<feature type="domain" description="Helix-turn-helix" evidence="1">
    <location>
        <begin position="13"/>
        <end position="63"/>
    </location>
</feature>